<keyword evidence="3" id="KW-1185">Reference proteome</keyword>
<name>A0A0J8B670_BETVV</name>
<evidence type="ECO:0000313" key="3">
    <source>
        <dbReference type="Proteomes" id="UP000035740"/>
    </source>
</evidence>
<accession>A0A0J8B670</accession>
<evidence type="ECO:0000259" key="1">
    <source>
        <dbReference type="PROSITE" id="PS50965"/>
    </source>
</evidence>
<organism evidence="2 3">
    <name type="scientific">Beta vulgaris subsp. vulgaris</name>
    <name type="common">Beet</name>
    <dbReference type="NCBI Taxonomy" id="3555"/>
    <lineage>
        <taxon>Eukaryota</taxon>
        <taxon>Viridiplantae</taxon>
        <taxon>Streptophyta</taxon>
        <taxon>Embryophyta</taxon>
        <taxon>Tracheophyta</taxon>
        <taxon>Spermatophyta</taxon>
        <taxon>Magnoliopsida</taxon>
        <taxon>eudicotyledons</taxon>
        <taxon>Gunneridae</taxon>
        <taxon>Pentapetalae</taxon>
        <taxon>Caryophyllales</taxon>
        <taxon>Chenopodiaceae</taxon>
        <taxon>Betoideae</taxon>
        <taxon>Beta</taxon>
    </lineage>
</organism>
<sequence>MHEFNRKHTNLHNTSGDHLVVSPDIVHLLTLTPFSGVTTLNFLGRNVI</sequence>
<dbReference type="AlphaFoldDB" id="A0A0J8B670"/>
<dbReference type="Gramene" id="KMS95383">
    <property type="protein sequence ID" value="KMS95383"/>
    <property type="gene ID" value="BVRB_008760"/>
</dbReference>
<feature type="domain" description="NERD" evidence="1">
    <location>
        <begin position="1"/>
        <end position="48"/>
    </location>
</feature>
<evidence type="ECO:0000313" key="2">
    <source>
        <dbReference type="EMBL" id="KMS95383.1"/>
    </source>
</evidence>
<proteinExistence type="predicted"/>
<protein>
    <recommendedName>
        <fullName evidence="1">NERD domain-containing protein</fullName>
    </recommendedName>
</protein>
<gene>
    <name evidence="2" type="ORF">BVRB_008760</name>
</gene>
<dbReference type="PROSITE" id="PS50965">
    <property type="entry name" value="NERD"/>
    <property type="match status" value="1"/>
</dbReference>
<dbReference type="InterPro" id="IPR011528">
    <property type="entry name" value="NERD"/>
</dbReference>
<reference evidence="2 3" key="1">
    <citation type="journal article" date="2014" name="Nature">
        <title>The genome of the recently domesticated crop plant sugar beet (Beta vulgaris).</title>
        <authorList>
            <person name="Dohm J.C."/>
            <person name="Minoche A.E."/>
            <person name="Holtgrawe D."/>
            <person name="Capella-Gutierrez S."/>
            <person name="Zakrzewski F."/>
            <person name="Tafer H."/>
            <person name="Rupp O."/>
            <person name="Sorensen T.R."/>
            <person name="Stracke R."/>
            <person name="Reinhardt R."/>
            <person name="Goesmann A."/>
            <person name="Kraft T."/>
            <person name="Schulz B."/>
            <person name="Stadler P.F."/>
            <person name="Schmidt T."/>
            <person name="Gabaldon T."/>
            <person name="Lehrach H."/>
            <person name="Weisshaar B."/>
            <person name="Himmelbauer H."/>
        </authorList>
    </citation>
    <scope>NUCLEOTIDE SEQUENCE [LARGE SCALE GENOMIC DNA]</scope>
    <source>
        <tissue evidence="2">Taproot</tissue>
    </source>
</reference>
<dbReference type="Proteomes" id="UP000035740">
    <property type="component" value="Unassembled WGS sequence"/>
</dbReference>
<dbReference type="EMBL" id="KQ090477">
    <property type="protein sequence ID" value="KMS95383.1"/>
    <property type="molecule type" value="Genomic_DNA"/>
</dbReference>